<dbReference type="PROSITE" id="PS50164">
    <property type="entry name" value="GIY_YIG"/>
    <property type="match status" value="1"/>
</dbReference>
<evidence type="ECO:0000256" key="1">
    <source>
        <dbReference type="ARBA" id="ARBA00022763"/>
    </source>
</evidence>
<keyword evidence="4" id="KW-0267">Excision nuclease</keyword>
<evidence type="ECO:0000313" key="12">
    <source>
        <dbReference type="Proteomes" id="UP000247838"/>
    </source>
</evidence>
<evidence type="ECO:0000259" key="10">
    <source>
        <dbReference type="PROSITE" id="PS50164"/>
    </source>
</evidence>
<dbReference type="InterPro" id="IPR000305">
    <property type="entry name" value="GIY-YIG_endonuc"/>
</dbReference>
<comment type="caution">
    <text evidence="11">The sequence shown here is derived from an EMBL/GenBank/DDBJ whole genome shotgun (WGS) entry which is preliminary data.</text>
</comment>
<keyword evidence="5" id="KW-0234">DNA repair</keyword>
<keyword evidence="6" id="KW-0742">SOS response</keyword>
<keyword evidence="11" id="KW-0255">Endonuclease</keyword>
<organism evidence="11 12">
    <name type="scientific">Frischella perrara</name>
    <dbReference type="NCBI Taxonomy" id="1267021"/>
    <lineage>
        <taxon>Bacteria</taxon>
        <taxon>Pseudomonadati</taxon>
        <taxon>Pseudomonadota</taxon>
        <taxon>Gammaproteobacteria</taxon>
        <taxon>Orbales</taxon>
        <taxon>Orbaceae</taxon>
        <taxon>Frischella</taxon>
    </lineage>
</organism>
<evidence type="ECO:0000256" key="5">
    <source>
        <dbReference type="ARBA" id="ARBA00023204"/>
    </source>
</evidence>
<dbReference type="PANTHER" id="PTHR30562">
    <property type="entry name" value="UVRC/OXIDOREDUCTASE"/>
    <property type="match status" value="1"/>
</dbReference>
<dbReference type="EMBL" id="QGLM01000013">
    <property type="protein sequence ID" value="PXY95192.1"/>
    <property type="molecule type" value="Genomic_DNA"/>
</dbReference>
<gene>
    <name evidence="11" type="ORF">DKK76_05255</name>
</gene>
<dbReference type="GO" id="GO:0009380">
    <property type="term" value="C:excinuclease repair complex"/>
    <property type="evidence" value="ECO:0007669"/>
    <property type="project" value="TreeGrafter"/>
</dbReference>
<proteinExistence type="predicted"/>
<evidence type="ECO:0000256" key="9">
    <source>
        <dbReference type="ARBA" id="ARBA00042732"/>
    </source>
</evidence>
<dbReference type="GO" id="GO:0009432">
    <property type="term" value="P:SOS response"/>
    <property type="evidence" value="ECO:0007669"/>
    <property type="project" value="UniProtKB-KW"/>
</dbReference>
<evidence type="ECO:0000256" key="2">
    <source>
        <dbReference type="ARBA" id="ARBA00022769"/>
    </source>
</evidence>
<protein>
    <recommendedName>
        <fullName evidence="7">Excinuclease cho</fullName>
    </recommendedName>
    <alternativeName>
        <fullName evidence="9">Endonuclease cho</fullName>
    </alternativeName>
    <alternativeName>
        <fullName evidence="8">UvrC homolog protein</fullName>
    </alternativeName>
</protein>
<feature type="domain" description="GIY-YIG" evidence="10">
    <location>
        <begin position="11"/>
        <end position="89"/>
    </location>
</feature>
<dbReference type="GO" id="GO:0006289">
    <property type="term" value="P:nucleotide-excision repair"/>
    <property type="evidence" value="ECO:0007669"/>
    <property type="project" value="InterPro"/>
</dbReference>
<evidence type="ECO:0000256" key="4">
    <source>
        <dbReference type="ARBA" id="ARBA00022881"/>
    </source>
</evidence>
<keyword evidence="2" id="KW-0228">DNA excision</keyword>
<keyword evidence="3" id="KW-0378">Hydrolase</keyword>
<dbReference type="Gene3D" id="3.40.1440.10">
    <property type="entry name" value="GIY-YIG endonuclease"/>
    <property type="match status" value="1"/>
</dbReference>
<dbReference type="RefSeq" id="WP_110443440.1">
    <property type="nucleotide sequence ID" value="NZ_QGLM01000013.1"/>
</dbReference>
<evidence type="ECO:0000256" key="8">
    <source>
        <dbReference type="ARBA" id="ARBA00042138"/>
    </source>
</evidence>
<sequence>MILECCYTLPERPGVYYFYDEKNTLLYIGKSKNIRKRVLSHFYHHDETKRHADLIKQTAHIDFTCTAGELGALLLESAEIKLRQPIYNRRLRKHQNLYSWVLNDELIPVLHRVDDIADDKISVGLYQSPVRAKQWLLKLAEKNVLCAKVLELESTHRGCCFNYQLKRCRGACCGNETLASHNQRLVKAFESYALIAWPWQSAIAIVEEDPQHQCKAFHIINQWRYLGSVSHLHDTPTGPLPRFSRDSYQILIRYLQYEKPNILELT</sequence>
<evidence type="ECO:0000256" key="3">
    <source>
        <dbReference type="ARBA" id="ARBA00022801"/>
    </source>
</evidence>
<dbReference type="InterPro" id="IPR035901">
    <property type="entry name" value="GIY-YIG_endonuc_sf"/>
</dbReference>
<evidence type="ECO:0000256" key="6">
    <source>
        <dbReference type="ARBA" id="ARBA00023236"/>
    </source>
</evidence>
<evidence type="ECO:0000256" key="7">
    <source>
        <dbReference type="ARBA" id="ARBA00040756"/>
    </source>
</evidence>
<dbReference type="GO" id="GO:0004519">
    <property type="term" value="F:endonuclease activity"/>
    <property type="evidence" value="ECO:0007669"/>
    <property type="project" value="UniProtKB-KW"/>
</dbReference>
<dbReference type="PANTHER" id="PTHR30562:SF10">
    <property type="entry name" value="EXCINUCLEASE CHO"/>
    <property type="match status" value="1"/>
</dbReference>
<keyword evidence="1" id="KW-0227">DNA damage</keyword>
<dbReference type="AlphaFoldDB" id="A0A318MQY4"/>
<reference evidence="11 12" key="1">
    <citation type="submission" date="2018-05" db="EMBL/GenBank/DDBJ databases">
        <title>Reference genomes for bee gut microbiota database.</title>
        <authorList>
            <person name="Ellegaard K.M."/>
        </authorList>
    </citation>
    <scope>NUCLEOTIDE SEQUENCE [LARGE SCALE GENOMIC DNA]</scope>
    <source>
        <strain evidence="11 12">ESL0167</strain>
    </source>
</reference>
<evidence type="ECO:0000313" key="11">
    <source>
        <dbReference type="EMBL" id="PXY95192.1"/>
    </source>
</evidence>
<name>A0A318MQY4_FRIPE</name>
<keyword evidence="11" id="KW-0540">Nuclease</keyword>
<dbReference type="InterPro" id="IPR050066">
    <property type="entry name" value="UvrABC_protein_C"/>
</dbReference>
<dbReference type="InterPro" id="IPR047296">
    <property type="entry name" value="GIY-YIG_UvrC_Cho"/>
</dbReference>
<dbReference type="SMART" id="SM00465">
    <property type="entry name" value="GIYc"/>
    <property type="match status" value="1"/>
</dbReference>
<dbReference type="CDD" id="cd10434">
    <property type="entry name" value="GIY-YIG_UvrC_Cho"/>
    <property type="match status" value="1"/>
</dbReference>
<dbReference type="GO" id="GO:0016787">
    <property type="term" value="F:hydrolase activity"/>
    <property type="evidence" value="ECO:0007669"/>
    <property type="project" value="UniProtKB-KW"/>
</dbReference>
<accession>A0A318MQY4</accession>
<dbReference type="SUPFAM" id="SSF82771">
    <property type="entry name" value="GIY-YIG endonuclease"/>
    <property type="match status" value="1"/>
</dbReference>
<dbReference type="Proteomes" id="UP000247838">
    <property type="component" value="Unassembled WGS sequence"/>
</dbReference>
<dbReference type="Pfam" id="PF01541">
    <property type="entry name" value="GIY-YIG"/>
    <property type="match status" value="1"/>
</dbReference>